<proteinExistence type="inferred from homology"/>
<gene>
    <name evidence="14" type="ORF">DVK44_01535</name>
</gene>
<dbReference type="GO" id="GO:0030247">
    <property type="term" value="F:polysaccharide binding"/>
    <property type="evidence" value="ECO:0007669"/>
    <property type="project" value="UniProtKB-UniRule"/>
</dbReference>
<evidence type="ECO:0000256" key="3">
    <source>
        <dbReference type="ARBA" id="ARBA00022651"/>
    </source>
</evidence>
<evidence type="ECO:0000256" key="7">
    <source>
        <dbReference type="ARBA" id="ARBA00023295"/>
    </source>
</evidence>
<dbReference type="PANTHER" id="PTHR31490">
    <property type="entry name" value="GLYCOSYL HYDROLASE"/>
    <property type="match status" value="1"/>
</dbReference>
<accession>A0A345HIP4</accession>
<keyword evidence="7 10" id="KW-0326">Glycosidase</keyword>
<keyword evidence="6 10" id="KW-0119">Carbohydrate metabolism</keyword>
<name>A0A345HIP4_9ACTN</name>
<dbReference type="RefSeq" id="WP_114657942.1">
    <property type="nucleotide sequence ID" value="NZ_CP031194.1"/>
</dbReference>
<dbReference type="PROSITE" id="PS51760">
    <property type="entry name" value="GH10_2"/>
    <property type="match status" value="1"/>
</dbReference>
<keyword evidence="8 10" id="KW-0624">Polysaccharide degradation</keyword>
<dbReference type="SUPFAM" id="SSF51445">
    <property type="entry name" value="(Trans)glycosidases"/>
    <property type="match status" value="1"/>
</dbReference>
<dbReference type="InterPro" id="IPR001000">
    <property type="entry name" value="GH10_dom"/>
</dbReference>
<evidence type="ECO:0000313" key="14">
    <source>
        <dbReference type="EMBL" id="AXG76568.1"/>
    </source>
</evidence>
<keyword evidence="3 14" id="KW-0858">Xylan degradation</keyword>
<dbReference type="InterPro" id="IPR001919">
    <property type="entry name" value="CBD2"/>
</dbReference>
<evidence type="ECO:0000256" key="5">
    <source>
        <dbReference type="ARBA" id="ARBA00022801"/>
    </source>
</evidence>
<dbReference type="EMBL" id="CP031194">
    <property type="protein sequence ID" value="AXG76568.1"/>
    <property type="molecule type" value="Genomic_DNA"/>
</dbReference>
<dbReference type="GO" id="GO:0031176">
    <property type="term" value="F:endo-1,4-beta-xylanase activity"/>
    <property type="evidence" value="ECO:0007669"/>
    <property type="project" value="UniProtKB-EC"/>
</dbReference>
<dbReference type="PANTHER" id="PTHR31490:SF88">
    <property type="entry name" value="BETA-XYLANASE"/>
    <property type="match status" value="1"/>
</dbReference>
<evidence type="ECO:0000256" key="2">
    <source>
        <dbReference type="ARBA" id="ARBA00007495"/>
    </source>
</evidence>
<dbReference type="KEGG" id="spad:DVK44_01535"/>
<keyword evidence="4" id="KW-0732">Signal</keyword>
<evidence type="ECO:0000259" key="13">
    <source>
        <dbReference type="PROSITE" id="PS51760"/>
    </source>
</evidence>
<dbReference type="InterPro" id="IPR017853">
    <property type="entry name" value="GH"/>
</dbReference>
<dbReference type="AlphaFoldDB" id="A0A345HIP4"/>
<feature type="domain" description="CBM2" evidence="12">
    <location>
        <begin position="359"/>
        <end position="464"/>
    </location>
</feature>
<comment type="catalytic activity">
    <reaction evidence="1 10">
        <text>Endohydrolysis of (1-&gt;4)-beta-D-xylosidic linkages in xylans.</text>
        <dbReference type="EC" id="3.2.1.8"/>
    </reaction>
</comment>
<dbReference type="InterPro" id="IPR044846">
    <property type="entry name" value="GH10"/>
</dbReference>
<dbReference type="EC" id="3.2.1.8" evidence="10"/>
<evidence type="ECO:0000256" key="10">
    <source>
        <dbReference type="RuleBase" id="RU361174"/>
    </source>
</evidence>
<evidence type="ECO:0000256" key="9">
    <source>
        <dbReference type="PROSITE-ProRule" id="PRU10061"/>
    </source>
</evidence>
<feature type="active site" description="Nucleophile" evidence="9">
    <location>
        <position position="283"/>
    </location>
</feature>
<dbReference type="PRINTS" id="PR00134">
    <property type="entry name" value="GLHYDRLASE10"/>
</dbReference>
<sequence>MNTHAHTTNGRAPDRSPRRSRLRAPLAAALAGLVATGSLIALAGTAQAASTLGASAAASGRYFGTAVAANHLGESGYVSTLNTEFNSVTAENEMKWDATEPSRGSFTFGGADQVVNHARGQGMRVRGHTLVWHSQLPNWVGQLATADLRTAMNNHITQLMNRYKGQIHSWDVVNEAFQDGGSGARRSSPFQDKLGAGFIEEAFRTARATDPNAKLCYNDYNTDGVNAKSNAVYAMVRDFKARGVPIDCVGFQSHFNSQSPVPGDYQQNLQRFADLGVDVQITELDIAGSGTAQANSYSSVIRTCLAISRCTGVTVWGVTDKYSWRSGDTPLLFDGNYAKKAAYTAVLTALGGSPGGGGGGGGSASCTATYRAGTSWADRFNGEVTITAGTTAITTWTTTVTVRSPQKISTTWNGTPTWDTTGNIMTMKPAGNGTLAPGASTTFGFTIMTNGNTQPPTIGTCTTT</sequence>
<dbReference type="InterPro" id="IPR031158">
    <property type="entry name" value="GH10_AS"/>
</dbReference>
<dbReference type="PROSITE" id="PS51173">
    <property type="entry name" value="CBM2"/>
    <property type="match status" value="1"/>
</dbReference>
<protein>
    <recommendedName>
        <fullName evidence="10">Beta-xylanase</fullName>
        <ecNumber evidence="10">3.2.1.8</ecNumber>
    </recommendedName>
</protein>
<dbReference type="InterPro" id="IPR012291">
    <property type="entry name" value="CBM2_carb-bd_dom_sf"/>
</dbReference>
<feature type="region of interest" description="Disordered" evidence="11">
    <location>
        <begin position="1"/>
        <end position="20"/>
    </location>
</feature>
<evidence type="ECO:0000256" key="1">
    <source>
        <dbReference type="ARBA" id="ARBA00000681"/>
    </source>
</evidence>
<dbReference type="PROSITE" id="PS00591">
    <property type="entry name" value="GH10_1"/>
    <property type="match status" value="1"/>
</dbReference>
<dbReference type="Pfam" id="PF00553">
    <property type="entry name" value="CBM_2"/>
    <property type="match status" value="1"/>
</dbReference>
<feature type="domain" description="GH10" evidence="13">
    <location>
        <begin position="49"/>
        <end position="349"/>
    </location>
</feature>
<dbReference type="SMART" id="SM00637">
    <property type="entry name" value="CBD_II"/>
    <property type="match status" value="1"/>
</dbReference>
<dbReference type="Gene3D" id="2.60.40.290">
    <property type="match status" value="1"/>
</dbReference>
<keyword evidence="15" id="KW-1185">Reference proteome</keyword>
<dbReference type="SUPFAM" id="SSF49384">
    <property type="entry name" value="Carbohydrate-binding domain"/>
    <property type="match status" value="1"/>
</dbReference>
<evidence type="ECO:0000256" key="4">
    <source>
        <dbReference type="ARBA" id="ARBA00022729"/>
    </source>
</evidence>
<organism evidence="14 15">
    <name type="scientific">Streptomyces paludis</name>
    <dbReference type="NCBI Taxonomy" id="2282738"/>
    <lineage>
        <taxon>Bacteria</taxon>
        <taxon>Bacillati</taxon>
        <taxon>Actinomycetota</taxon>
        <taxon>Actinomycetes</taxon>
        <taxon>Kitasatosporales</taxon>
        <taxon>Streptomycetaceae</taxon>
        <taxon>Streptomyces</taxon>
    </lineage>
</organism>
<keyword evidence="5 10" id="KW-0378">Hydrolase</keyword>
<reference evidence="15" key="1">
    <citation type="submission" date="2018-07" db="EMBL/GenBank/DDBJ databases">
        <authorList>
            <person name="Zhao J."/>
        </authorList>
    </citation>
    <scope>NUCLEOTIDE SEQUENCE [LARGE SCALE GENOMIC DNA]</scope>
    <source>
        <strain evidence="15">GSSD-12</strain>
    </source>
</reference>
<dbReference type="Gene3D" id="3.20.20.80">
    <property type="entry name" value="Glycosidases"/>
    <property type="match status" value="1"/>
</dbReference>
<evidence type="ECO:0000256" key="8">
    <source>
        <dbReference type="ARBA" id="ARBA00023326"/>
    </source>
</evidence>
<comment type="similarity">
    <text evidence="2 10">Belongs to the glycosyl hydrolase 10 (cellulase F) family.</text>
</comment>
<evidence type="ECO:0000313" key="15">
    <source>
        <dbReference type="Proteomes" id="UP000253868"/>
    </source>
</evidence>
<evidence type="ECO:0000256" key="11">
    <source>
        <dbReference type="SAM" id="MobiDB-lite"/>
    </source>
</evidence>
<dbReference type="Proteomes" id="UP000253868">
    <property type="component" value="Chromosome"/>
</dbReference>
<dbReference type="OrthoDB" id="9815836at2"/>
<dbReference type="GO" id="GO:0045493">
    <property type="term" value="P:xylan catabolic process"/>
    <property type="evidence" value="ECO:0007669"/>
    <property type="project" value="UniProtKB-KW"/>
</dbReference>
<dbReference type="Pfam" id="PF00331">
    <property type="entry name" value="Glyco_hydro_10"/>
    <property type="match status" value="1"/>
</dbReference>
<dbReference type="SMART" id="SM00633">
    <property type="entry name" value="Glyco_10"/>
    <property type="match status" value="1"/>
</dbReference>
<evidence type="ECO:0000256" key="6">
    <source>
        <dbReference type="ARBA" id="ARBA00023277"/>
    </source>
</evidence>
<evidence type="ECO:0000259" key="12">
    <source>
        <dbReference type="PROSITE" id="PS51173"/>
    </source>
</evidence>
<dbReference type="InterPro" id="IPR008965">
    <property type="entry name" value="CBM2/CBM3_carb-bd_dom_sf"/>
</dbReference>